<comment type="similarity">
    <text evidence="1">Belongs to the ROK (NagC/XylR) family.</text>
</comment>
<keyword evidence="2" id="KW-0808">Transferase</keyword>
<dbReference type="OrthoDB" id="8772678at2"/>
<evidence type="ECO:0000313" key="2">
    <source>
        <dbReference type="EMBL" id="SEN80076.1"/>
    </source>
</evidence>
<dbReference type="InterPro" id="IPR043129">
    <property type="entry name" value="ATPase_NBD"/>
</dbReference>
<organism evidence="2 3">
    <name type="scientific">Actinacidiphila rubida</name>
    <dbReference type="NCBI Taxonomy" id="310780"/>
    <lineage>
        <taxon>Bacteria</taxon>
        <taxon>Bacillati</taxon>
        <taxon>Actinomycetota</taxon>
        <taxon>Actinomycetes</taxon>
        <taxon>Kitasatosporales</taxon>
        <taxon>Streptomycetaceae</taxon>
        <taxon>Actinacidiphila</taxon>
    </lineage>
</organism>
<accession>A0A1H8JIE0</accession>
<gene>
    <name evidence="2" type="ORF">SAMN05216267_1010119</name>
</gene>
<dbReference type="GO" id="GO:0016301">
    <property type="term" value="F:kinase activity"/>
    <property type="evidence" value="ECO:0007669"/>
    <property type="project" value="UniProtKB-KW"/>
</dbReference>
<dbReference type="InterPro" id="IPR000600">
    <property type="entry name" value="ROK"/>
</dbReference>
<proteinExistence type="inferred from homology"/>
<sequence>MVISAPGASHASRPPAGDRLLAALDIGGTKIAGAVLDADGTVLARARRRTPPGGGPEDVFLAVRAVLEQLAALPQWARVRSLGIASAGPVDISRGLVSPVNIPGWRGFPLIDRVRGLPQAAGLALVLCGDAVAMTAAEHRLGAARGCRDALCMVVSTGVGAGLVLDGAVRNGPTGNAGHLGHVTVDLLGDPCVCGARGCLEQLASGTALTRRALRNGWQPSGAPDGAALAADARAGNATALASFDTSARALAAAIAGVATLVEIEVAVIGGGVAEAHDVLFPPLRRHLASYAVLPFAAGVRVEVAALRADAGLIGAALIAADLRPAGAAG</sequence>
<dbReference type="EMBL" id="FODD01000010">
    <property type="protein sequence ID" value="SEN80076.1"/>
    <property type="molecule type" value="Genomic_DNA"/>
</dbReference>
<evidence type="ECO:0000313" key="3">
    <source>
        <dbReference type="Proteomes" id="UP000181951"/>
    </source>
</evidence>
<dbReference type="Proteomes" id="UP000181951">
    <property type="component" value="Unassembled WGS sequence"/>
</dbReference>
<name>A0A1H8JIE0_9ACTN</name>
<reference evidence="2 3" key="1">
    <citation type="submission" date="2016-10" db="EMBL/GenBank/DDBJ databases">
        <authorList>
            <person name="de Groot N.N."/>
        </authorList>
    </citation>
    <scope>NUCLEOTIDE SEQUENCE [LARGE SCALE GENOMIC DNA]</scope>
    <source>
        <strain evidence="2 3">CGMCC 4.2026</strain>
    </source>
</reference>
<evidence type="ECO:0000256" key="1">
    <source>
        <dbReference type="ARBA" id="ARBA00006479"/>
    </source>
</evidence>
<dbReference type="AlphaFoldDB" id="A0A1H8JIE0"/>
<dbReference type="SUPFAM" id="SSF53067">
    <property type="entry name" value="Actin-like ATPase domain"/>
    <property type="match status" value="1"/>
</dbReference>
<dbReference type="RefSeq" id="WP_075016792.1">
    <property type="nucleotide sequence ID" value="NZ_FODD01000010.1"/>
</dbReference>
<protein>
    <submittedName>
        <fullName evidence="2">Glucokinase</fullName>
    </submittedName>
</protein>
<keyword evidence="2" id="KW-0418">Kinase</keyword>
<keyword evidence="3" id="KW-1185">Reference proteome</keyword>
<dbReference type="Gene3D" id="3.30.420.40">
    <property type="match status" value="2"/>
</dbReference>
<dbReference type="PANTHER" id="PTHR18964:SF169">
    <property type="entry name" value="N-ACETYLMANNOSAMINE KINASE"/>
    <property type="match status" value="1"/>
</dbReference>
<dbReference type="Pfam" id="PF00480">
    <property type="entry name" value="ROK"/>
    <property type="match status" value="1"/>
</dbReference>
<dbReference type="InterPro" id="IPR049874">
    <property type="entry name" value="ROK_cs"/>
</dbReference>
<dbReference type="PROSITE" id="PS01125">
    <property type="entry name" value="ROK"/>
    <property type="match status" value="1"/>
</dbReference>
<dbReference type="PANTHER" id="PTHR18964">
    <property type="entry name" value="ROK (REPRESSOR, ORF, KINASE) FAMILY"/>
    <property type="match status" value="1"/>
</dbReference>
<dbReference type="STRING" id="310780.SAMN05216267_1010119"/>